<reference evidence="4" key="1">
    <citation type="submission" date="2023-03" db="EMBL/GenBank/DDBJ databases">
        <title>Massive genome expansion in bonnet fungi (Mycena s.s.) driven by repeated elements and novel gene families across ecological guilds.</title>
        <authorList>
            <consortium name="Lawrence Berkeley National Laboratory"/>
            <person name="Harder C.B."/>
            <person name="Miyauchi S."/>
            <person name="Viragh M."/>
            <person name="Kuo A."/>
            <person name="Thoen E."/>
            <person name="Andreopoulos B."/>
            <person name="Lu D."/>
            <person name="Skrede I."/>
            <person name="Drula E."/>
            <person name="Henrissat B."/>
            <person name="Morin E."/>
            <person name="Kohler A."/>
            <person name="Barry K."/>
            <person name="LaButti K."/>
            <person name="Morin E."/>
            <person name="Salamov A."/>
            <person name="Lipzen A."/>
            <person name="Mereny Z."/>
            <person name="Hegedus B."/>
            <person name="Baldrian P."/>
            <person name="Stursova M."/>
            <person name="Weitz H."/>
            <person name="Taylor A."/>
            <person name="Grigoriev I.V."/>
            <person name="Nagy L.G."/>
            <person name="Martin F."/>
            <person name="Kauserud H."/>
        </authorList>
    </citation>
    <scope>NUCLEOTIDE SEQUENCE</scope>
    <source>
        <strain evidence="4">9144</strain>
    </source>
</reference>
<feature type="domain" description="DUF6533" evidence="3">
    <location>
        <begin position="31"/>
        <end position="74"/>
    </location>
</feature>
<keyword evidence="2" id="KW-0812">Transmembrane</keyword>
<dbReference type="Proteomes" id="UP001219525">
    <property type="component" value="Unassembled WGS sequence"/>
</dbReference>
<evidence type="ECO:0000313" key="5">
    <source>
        <dbReference type="Proteomes" id="UP001219525"/>
    </source>
</evidence>
<feature type="transmembrane region" description="Helical" evidence="2">
    <location>
        <begin position="201"/>
        <end position="222"/>
    </location>
</feature>
<evidence type="ECO:0000256" key="2">
    <source>
        <dbReference type="SAM" id="Phobius"/>
    </source>
</evidence>
<gene>
    <name evidence="4" type="ORF">GGX14DRAFT_558677</name>
</gene>
<evidence type="ECO:0000259" key="3">
    <source>
        <dbReference type="Pfam" id="PF20151"/>
    </source>
</evidence>
<feature type="transmembrane region" description="Helical" evidence="2">
    <location>
        <begin position="278"/>
        <end position="299"/>
    </location>
</feature>
<organism evidence="4 5">
    <name type="scientific">Mycena pura</name>
    <dbReference type="NCBI Taxonomy" id="153505"/>
    <lineage>
        <taxon>Eukaryota</taxon>
        <taxon>Fungi</taxon>
        <taxon>Dikarya</taxon>
        <taxon>Basidiomycota</taxon>
        <taxon>Agaricomycotina</taxon>
        <taxon>Agaricomycetes</taxon>
        <taxon>Agaricomycetidae</taxon>
        <taxon>Agaricales</taxon>
        <taxon>Marasmiineae</taxon>
        <taxon>Mycenaceae</taxon>
        <taxon>Mycena</taxon>
    </lineage>
</organism>
<sequence>MAGPFNTSAPGHHPHGPVSPLQGPNALQGNALAALIWVGYDLLLVLDREIVCVWKSPWSATKILYLLLRCNGLLALSCVMSPAALPKPRPISIIQLLFHGNAGNNTIRRDVEPPAAWEWNTARRVLTCDKRIVFTVLLFANQSWVKYATQLSRSERSRLGPSQVGIVTTAITFLGGSERLAGSTKILNCSGDANNVPDLNVGMWCISVTVTCIYLSMLLRMAHILASENSMSIRQLLCAQASDFPIIHLCLRDACCYFIVVLVALLMNLVLITAKLGYAQIGTPWLIAAYTVTSTRIFLNLKDLARRAKAYNSATWSEFERASELNFRSL</sequence>
<proteinExistence type="predicted"/>
<dbReference type="AlphaFoldDB" id="A0AAD6YL66"/>
<keyword evidence="5" id="KW-1185">Reference proteome</keyword>
<keyword evidence="2" id="KW-0472">Membrane</keyword>
<dbReference type="EMBL" id="JARJCW010000007">
    <property type="protein sequence ID" value="KAJ7222588.1"/>
    <property type="molecule type" value="Genomic_DNA"/>
</dbReference>
<evidence type="ECO:0000313" key="4">
    <source>
        <dbReference type="EMBL" id="KAJ7222588.1"/>
    </source>
</evidence>
<feature type="region of interest" description="Disordered" evidence="1">
    <location>
        <begin position="1"/>
        <end position="20"/>
    </location>
</feature>
<dbReference type="Pfam" id="PF20151">
    <property type="entry name" value="DUF6533"/>
    <property type="match status" value="1"/>
</dbReference>
<protein>
    <recommendedName>
        <fullName evidence="3">DUF6533 domain-containing protein</fullName>
    </recommendedName>
</protein>
<name>A0AAD6YL66_9AGAR</name>
<accession>A0AAD6YL66</accession>
<dbReference type="InterPro" id="IPR045340">
    <property type="entry name" value="DUF6533"/>
</dbReference>
<feature type="transmembrane region" description="Helical" evidence="2">
    <location>
        <begin position="254"/>
        <end position="272"/>
    </location>
</feature>
<keyword evidence="2" id="KW-1133">Transmembrane helix</keyword>
<comment type="caution">
    <text evidence="4">The sequence shown here is derived from an EMBL/GenBank/DDBJ whole genome shotgun (WGS) entry which is preliminary data.</text>
</comment>
<evidence type="ECO:0000256" key="1">
    <source>
        <dbReference type="SAM" id="MobiDB-lite"/>
    </source>
</evidence>